<comment type="caution">
    <text evidence="1">The sequence shown here is derived from an EMBL/GenBank/DDBJ whole genome shotgun (WGS) entry which is preliminary data.</text>
</comment>
<evidence type="ECO:0000313" key="1">
    <source>
        <dbReference type="EMBL" id="CAB1425874.1"/>
    </source>
</evidence>
<accession>A0A9N7U6B4</accession>
<name>A0A9N7U6B4_PLEPL</name>
<evidence type="ECO:0000313" key="2">
    <source>
        <dbReference type="Proteomes" id="UP001153269"/>
    </source>
</evidence>
<organism evidence="1 2">
    <name type="scientific">Pleuronectes platessa</name>
    <name type="common">European plaice</name>
    <dbReference type="NCBI Taxonomy" id="8262"/>
    <lineage>
        <taxon>Eukaryota</taxon>
        <taxon>Metazoa</taxon>
        <taxon>Chordata</taxon>
        <taxon>Craniata</taxon>
        <taxon>Vertebrata</taxon>
        <taxon>Euteleostomi</taxon>
        <taxon>Actinopterygii</taxon>
        <taxon>Neopterygii</taxon>
        <taxon>Teleostei</taxon>
        <taxon>Neoteleostei</taxon>
        <taxon>Acanthomorphata</taxon>
        <taxon>Carangaria</taxon>
        <taxon>Pleuronectiformes</taxon>
        <taxon>Pleuronectoidei</taxon>
        <taxon>Pleuronectidae</taxon>
        <taxon>Pleuronectes</taxon>
    </lineage>
</organism>
<protein>
    <submittedName>
        <fullName evidence="1">Uncharacterized protein</fullName>
    </submittedName>
</protein>
<dbReference type="EMBL" id="CADEAL010000841">
    <property type="protein sequence ID" value="CAB1425874.1"/>
    <property type="molecule type" value="Genomic_DNA"/>
</dbReference>
<gene>
    <name evidence="1" type="ORF">PLEPLA_LOCUS13807</name>
</gene>
<keyword evidence="2" id="KW-1185">Reference proteome</keyword>
<proteinExistence type="predicted"/>
<sequence>LLVGLGSLNEEVVPLQKPEPGVAGTSPVDQEITQKALKTSLDLKEKPKWGVGAVFS</sequence>
<dbReference type="Proteomes" id="UP001153269">
    <property type="component" value="Unassembled WGS sequence"/>
</dbReference>
<dbReference type="AlphaFoldDB" id="A0A9N7U6B4"/>
<feature type="non-terminal residue" evidence="1">
    <location>
        <position position="1"/>
    </location>
</feature>
<reference evidence="1" key="1">
    <citation type="submission" date="2020-03" db="EMBL/GenBank/DDBJ databases">
        <authorList>
            <person name="Weist P."/>
        </authorList>
    </citation>
    <scope>NUCLEOTIDE SEQUENCE</scope>
</reference>